<evidence type="ECO:0000313" key="3">
    <source>
        <dbReference type="Proteomes" id="UP000466345"/>
    </source>
</evidence>
<dbReference type="AlphaFoldDB" id="A0A7K0CSE5"/>
<name>A0A7K0CSE5_9ACTN</name>
<dbReference type="EMBL" id="WEGJ01000054">
    <property type="protein sequence ID" value="MQY16415.1"/>
    <property type="molecule type" value="Genomic_DNA"/>
</dbReference>
<proteinExistence type="predicted"/>
<keyword evidence="3" id="KW-1185">Reference proteome</keyword>
<protein>
    <submittedName>
        <fullName evidence="2">Uncharacterized protein</fullName>
    </submittedName>
</protein>
<accession>A0A7K0CSE5</accession>
<dbReference type="RefSeq" id="WP_153457181.1">
    <property type="nucleotide sequence ID" value="NZ_WEGJ01000054.1"/>
</dbReference>
<reference evidence="2 3" key="1">
    <citation type="submission" date="2019-10" db="EMBL/GenBank/DDBJ databases">
        <title>Streptomyces smaragdinus sp. nov. and Streptomyces fabii sp. nov., isolated from the gut of fungus growing-termite Macrotermes natalensis.</title>
        <authorList>
            <person name="Schwitalla J."/>
            <person name="Benndorf R."/>
            <person name="Martin K."/>
            <person name="De Beer W."/>
            <person name="Kaster A.-K."/>
            <person name="Vollmers J."/>
            <person name="Poulsen M."/>
            <person name="Beemelmanns C."/>
        </authorList>
    </citation>
    <scope>NUCLEOTIDE SEQUENCE [LARGE SCALE GENOMIC DNA]</scope>
    <source>
        <strain evidence="2 3">RB5</strain>
    </source>
</reference>
<sequence>MSDETSEPAGGITIGSMTGGAVAQGDEATARDEGRRQTAAPAGEVPANVPAPAEGGIAIGVMQGGAVAQGKGARAVDASVTVSGPDAERLLAAVRQLRRELLDQPPSDEAEDLERDLVGVTDEVRRAGSADRSRLARLRERLEVSSMGAAIGASAVAVAQAITQLLG</sequence>
<organism evidence="2 3">
    <name type="scientific">Streptomyces smaragdinus</name>
    <dbReference type="NCBI Taxonomy" id="2585196"/>
    <lineage>
        <taxon>Bacteria</taxon>
        <taxon>Bacillati</taxon>
        <taxon>Actinomycetota</taxon>
        <taxon>Actinomycetes</taxon>
        <taxon>Kitasatosporales</taxon>
        <taxon>Streptomycetaceae</taxon>
        <taxon>Streptomyces</taxon>
    </lineage>
</organism>
<dbReference type="Proteomes" id="UP000466345">
    <property type="component" value="Unassembled WGS sequence"/>
</dbReference>
<gene>
    <name evidence="2" type="ORF">SRB5_66140</name>
</gene>
<evidence type="ECO:0000256" key="1">
    <source>
        <dbReference type="SAM" id="MobiDB-lite"/>
    </source>
</evidence>
<evidence type="ECO:0000313" key="2">
    <source>
        <dbReference type="EMBL" id="MQY16415.1"/>
    </source>
</evidence>
<feature type="region of interest" description="Disordered" evidence="1">
    <location>
        <begin position="1"/>
        <end position="49"/>
    </location>
</feature>
<comment type="caution">
    <text evidence="2">The sequence shown here is derived from an EMBL/GenBank/DDBJ whole genome shotgun (WGS) entry which is preliminary data.</text>
</comment>